<evidence type="ECO:0000256" key="9">
    <source>
        <dbReference type="ARBA" id="ARBA00023315"/>
    </source>
</evidence>
<dbReference type="InterPro" id="IPR039949">
    <property type="entry name" value="NAA40"/>
</dbReference>
<name>A0A914DE69_9BILA</name>
<comment type="catalytic activity">
    <reaction evidence="10">
        <text>N-terminal L-seryl-[histone H2A] + acetyl-CoA = N-terminal N(alpha)-acetyl-L-seryl-[histone H2A] + CoA + H(+)</text>
        <dbReference type="Rhea" id="RHEA:50600"/>
        <dbReference type="Rhea" id="RHEA-COMP:12742"/>
        <dbReference type="Rhea" id="RHEA-COMP:12744"/>
        <dbReference type="ChEBI" id="CHEBI:15378"/>
        <dbReference type="ChEBI" id="CHEBI:57287"/>
        <dbReference type="ChEBI" id="CHEBI:57288"/>
        <dbReference type="ChEBI" id="CHEBI:64738"/>
        <dbReference type="ChEBI" id="CHEBI:83690"/>
        <dbReference type="EC" id="2.3.1.257"/>
    </reaction>
</comment>
<keyword evidence="13" id="KW-1185">Reference proteome</keyword>
<keyword evidence="7" id="KW-0808">Transferase</keyword>
<feature type="domain" description="N-acetyltransferase" evidence="12">
    <location>
        <begin position="30"/>
        <end position="197"/>
    </location>
</feature>
<evidence type="ECO:0000256" key="11">
    <source>
        <dbReference type="ARBA" id="ARBA00049524"/>
    </source>
</evidence>
<dbReference type="GO" id="GO:1990189">
    <property type="term" value="F:protein N-terminal-serine acetyltransferase activity"/>
    <property type="evidence" value="ECO:0007669"/>
    <property type="project" value="UniProtKB-EC"/>
</dbReference>
<dbReference type="EC" id="2.3.1.257" evidence="4"/>
<evidence type="ECO:0000256" key="10">
    <source>
        <dbReference type="ARBA" id="ARBA00047821"/>
    </source>
</evidence>
<evidence type="ECO:0000256" key="2">
    <source>
        <dbReference type="ARBA" id="ARBA00004496"/>
    </source>
</evidence>
<reference evidence="14" key="1">
    <citation type="submission" date="2022-11" db="UniProtKB">
        <authorList>
            <consortium name="WormBaseParasite"/>
        </authorList>
    </citation>
    <scope>IDENTIFICATION</scope>
</reference>
<dbReference type="SUPFAM" id="SSF55729">
    <property type="entry name" value="Acyl-CoA N-acyltransferases (Nat)"/>
    <property type="match status" value="1"/>
</dbReference>
<evidence type="ECO:0000313" key="13">
    <source>
        <dbReference type="Proteomes" id="UP000887540"/>
    </source>
</evidence>
<dbReference type="Proteomes" id="UP000887540">
    <property type="component" value="Unplaced"/>
</dbReference>
<dbReference type="GO" id="GO:0043998">
    <property type="term" value="F:histone H2A acetyltransferase activity"/>
    <property type="evidence" value="ECO:0007669"/>
    <property type="project" value="InterPro"/>
</dbReference>
<evidence type="ECO:0000256" key="6">
    <source>
        <dbReference type="ARBA" id="ARBA00022490"/>
    </source>
</evidence>
<dbReference type="Pfam" id="PF00583">
    <property type="entry name" value="Acetyltransf_1"/>
    <property type="match status" value="1"/>
</dbReference>
<sequence>MKLEAGKKNVKKASKMPNPIEQLKCLPAKIETRDGEPLSLEFYWATHLNDAQHLWIFELFCQNMKEMYTRSNWGFEENSKKHELQATTARYIIVKNSKKKHIGYTHYRFDMDNDVPVVYCYELQVDKSYQNKGIGSLLLQILENLAKNSGMEKVMATVFAFNAPSLGFFHRNGFSTDLTCPDPEDDCDYLILSKPVTK</sequence>
<keyword evidence="8" id="KW-0539">Nucleus</keyword>
<keyword evidence="6" id="KW-0963">Cytoplasm</keyword>
<dbReference type="GO" id="GO:0005634">
    <property type="term" value="C:nucleus"/>
    <property type="evidence" value="ECO:0007669"/>
    <property type="project" value="UniProtKB-SubCell"/>
</dbReference>
<dbReference type="CDD" id="cd04301">
    <property type="entry name" value="NAT_SF"/>
    <property type="match status" value="1"/>
</dbReference>
<comment type="catalytic activity">
    <reaction evidence="11">
        <text>N-terminal L-seryl-[histone H4] + acetyl-CoA = N-terminal N(alpha)-acetyl-L-seryl-[histone H4] + CoA + H(+)</text>
        <dbReference type="Rhea" id="RHEA:50596"/>
        <dbReference type="Rhea" id="RHEA-COMP:12740"/>
        <dbReference type="Rhea" id="RHEA-COMP:12743"/>
        <dbReference type="ChEBI" id="CHEBI:15378"/>
        <dbReference type="ChEBI" id="CHEBI:57287"/>
        <dbReference type="ChEBI" id="CHEBI:57288"/>
        <dbReference type="ChEBI" id="CHEBI:64738"/>
        <dbReference type="ChEBI" id="CHEBI:83690"/>
        <dbReference type="EC" id="2.3.1.257"/>
    </reaction>
</comment>
<dbReference type="GO" id="GO:0010485">
    <property type="term" value="F:histone H4 acetyltransferase activity"/>
    <property type="evidence" value="ECO:0007669"/>
    <property type="project" value="InterPro"/>
</dbReference>
<evidence type="ECO:0000259" key="12">
    <source>
        <dbReference type="PROSITE" id="PS51186"/>
    </source>
</evidence>
<dbReference type="AlphaFoldDB" id="A0A914DE69"/>
<evidence type="ECO:0000256" key="4">
    <source>
        <dbReference type="ARBA" id="ARBA00012950"/>
    </source>
</evidence>
<dbReference type="InterPro" id="IPR016181">
    <property type="entry name" value="Acyl_CoA_acyltransferase"/>
</dbReference>
<dbReference type="PANTHER" id="PTHR20531:SF1">
    <property type="entry name" value="N-ALPHA-ACETYLTRANSFERASE 40"/>
    <property type="match status" value="1"/>
</dbReference>
<evidence type="ECO:0000256" key="5">
    <source>
        <dbReference type="ARBA" id="ARBA00015043"/>
    </source>
</evidence>
<evidence type="ECO:0000256" key="3">
    <source>
        <dbReference type="ARBA" id="ARBA00008870"/>
    </source>
</evidence>
<evidence type="ECO:0000256" key="1">
    <source>
        <dbReference type="ARBA" id="ARBA00004123"/>
    </source>
</evidence>
<comment type="subcellular location">
    <subcellularLocation>
        <location evidence="2">Cytoplasm</location>
    </subcellularLocation>
    <subcellularLocation>
        <location evidence="1">Nucleus</location>
    </subcellularLocation>
</comment>
<evidence type="ECO:0000256" key="8">
    <source>
        <dbReference type="ARBA" id="ARBA00023242"/>
    </source>
</evidence>
<comment type="similarity">
    <text evidence="3">Belongs to the acetyltransferase family. NAA40 subfamily.</text>
</comment>
<protein>
    <recommendedName>
        <fullName evidence="5">N-alpha-acetyltransferase 40</fullName>
        <ecNumber evidence="4">2.3.1.257</ecNumber>
    </recommendedName>
</protein>
<dbReference type="PANTHER" id="PTHR20531">
    <property type="entry name" value="N-ALPHA-ACETYLTRANSFERASE 40"/>
    <property type="match status" value="1"/>
</dbReference>
<evidence type="ECO:0000313" key="14">
    <source>
        <dbReference type="WBParaSite" id="ACRNAN_scaffold244.g11323.t1"/>
    </source>
</evidence>
<proteinExistence type="inferred from homology"/>
<dbReference type="PROSITE" id="PS51186">
    <property type="entry name" value="GNAT"/>
    <property type="match status" value="1"/>
</dbReference>
<keyword evidence="9" id="KW-0012">Acyltransferase</keyword>
<accession>A0A914DE69</accession>
<dbReference type="InterPro" id="IPR000182">
    <property type="entry name" value="GNAT_dom"/>
</dbReference>
<organism evidence="13 14">
    <name type="scientific">Acrobeloides nanus</name>
    <dbReference type="NCBI Taxonomy" id="290746"/>
    <lineage>
        <taxon>Eukaryota</taxon>
        <taxon>Metazoa</taxon>
        <taxon>Ecdysozoa</taxon>
        <taxon>Nematoda</taxon>
        <taxon>Chromadorea</taxon>
        <taxon>Rhabditida</taxon>
        <taxon>Tylenchina</taxon>
        <taxon>Cephalobomorpha</taxon>
        <taxon>Cephaloboidea</taxon>
        <taxon>Cephalobidae</taxon>
        <taxon>Acrobeloides</taxon>
    </lineage>
</organism>
<dbReference type="GO" id="GO:0005737">
    <property type="term" value="C:cytoplasm"/>
    <property type="evidence" value="ECO:0007669"/>
    <property type="project" value="UniProtKB-SubCell"/>
</dbReference>
<evidence type="ECO:0000256" key="7">
    <source>
        <dbReference type="ARBA" id="ARBA00022679"/>
    </source>
</evidence>
<dbReference type="WBParaSite" id="ACRNAN_scaffold244.g11323.t1">
    <property type="protein sequence ID" value="ACRNAN_scaffold244.g11323.t1"/>
    <property type="gene ID" value="ACRNAN_scaffold244.g11323"/>
</dbReference>
<dbReference type="Gene3D" id="3.40.630.30">
    <property type="match status" value="1"/>
</dbReference>